<evidence type="ECO:0000256" key="2">
    <source>
        <dbReference type="ARBA" id="ARBA00022801"/>
    </source>
</evidence>
<dbReference type="FunFam" id="3.40.50.1000:FF:000025">
    <property type="entry name" value="HAD hydrolase, family IB"/>
    <property type="match status" value="1"/>
</dbReference>
<dbReference type="PANTHER" id="PTHR43344">
    <property type="entry name" value="PHOSPHOSERINE PHOSPHATASE"/>
    <property type="match status" value="1"/>
</dbReference>
<dbReference type="NCBIfam" id="TIGR01488">
    <property type="entry name" value="HAD-SF-IB"/>
    <property type="match status" value="1"/>
</dbReference>
<dbReference type="GO" id="GO:0046872">
    <property type="term" value="F:metal ion binding"/>
    <property type="evidence" value="ECO:0007669"/>
    <property type="project" value="UniProtKB-KW"/>
</dbReference>
<keyword evidence="2 4" id="KW-0378">Hydrolase</keyword>
<dbReference type="CDD" id="cd02612">
    <property type="entry name" value="HAD_PGPPase"/>
    <property type="match status" value="1"/>
</dbReference>
<dbReference type="InterPro" id="IPR006385">
    <property type="entry name" value="HAD_hydro_SerB1"/>
</dbReference>
<evidence type="ECO:0000256" key="1">
    <source>
        <dbReference type="ARBA" id="ARBA00022723"/>
    </source>
</evidence>
<accession>A0A3B1B0N4</accession>
<dbReference type="Gene3D" id="3.40.50.1000">
    <property type="entry name" value="HAD superfamily/HAD-like"/>
    <property type="match status" value="1"/>
</dbReference>
<name>A0A3B1B0N4_9ZZZZ</name>
<dbReference type="NCBIfam" id="TIGR01490">
    <property type="entry name" value="HAD-SF-IB-hyp1"/>
    <property type="match status" value="1"/>
</dbReference>
<keyword evidence="3" id="KW-0460">Magnesium</keyword>
<dbReference type="EC" id="3.1.3.3" evidence="4"/>
<reference evidence="4" key="1">
    <citation type="submission" date="2018-06" db="EMBL/GenBank/DDBJ databases">
        <authorList>
            <person name="Zhirakovskaya E."/>
        </authorList>
    </citation>
    <scope>NUCLEOTIDE SEQUENCE</scope>
</reference>
<keyword evidence="1" id="KW-0479">Metal-binding</keyword>
<dbReference type="AlphaFoldDB" id="A0A3B1B0N4"/>
<dbReference type="InterPro" id="IPR023214">
    <property type="entry name" value="HAD_sf"/>
</dbReference>
<dbReference type="InterPro" id="IPR050582">
    <property type="entry name" value="HAD-like_SerB"/>
</dbReference>
<dbReference type="EMBL" id="UOFU01000352">
    <property type="protein sequence ID" value="VAX03860.1"/>
    <property type="molecule type" value="Genomic_DNA"/>
</dbReference>
<dbReference type="SUPFAM" id="SSF56784">
    <property type="entry name" value="HAD-like"/>
    <property type="match status" value="1"/>
</dbReference>
<organism evidence="4">
    <name type="scientific">hydrothermal vent metagenome</name>
    <dbReference type="NCBI Taxonomy" id="652676"/>
    <lineage>
        <taxon>unclassified sequences</taxon>
        <taxon>metagenomes</taxon>
        <taxon>ecological metagenomes</taxon>
    </lineage>
</organism>
<evidence type="ECO:0000313" key="4">
    <source>
        <dbReference type="EMBL" id="VAX03860.1"/>
    </source>
</evidence>
<dbReference type="Gene3D" id="1.20.1440.100">
    <property type="entry name" value="SG protein - dephosphorylation function"/>
    <property type="match status" value="1"/>
</dbReference>
<dbReference type="Pfam" id="PF12710">
    <property type="entry name" value="HAD"/>
    <property type="match status" value="1"/>
</dbReference>
<proteinExistence type="predicted"/>
<evidence type="ECO:0000256" key="3">
    <source>
        <dbReference type="ARBA" id="ARBA00022842"/>
    </source>
</evidence>
<sequence length="221" mass="24920">MSLAIFDLDNTLLDGDSDYLWGRFLVEQNLVDGEFYDRENRRFLHEYEAGTLDILEFLEFSLKPLAAMAPERLAGLHKQFMAEKIQPIILPKALTLLDKHREAGDTLLIITATNSFVTRPIANNLGIEHLVATEPEQAGGRYTGRVFGTPSFREGKVTRLTEWLQKQGENLAGGSFYSDSHNDLPLLEMVQYPVAVDPDDTLRDHAESRGWPIISLRDSTS</sequence>
<protein>
    <submittedName>
        <fullName evidence="4">Phosphoserine phosphatase</fullName>
        <ecNumber evidence="4">3.1.3.3</ecNumber>
    </submittedName>
</protein>
<dbReference type="GO" id="GO:0016787">
    <property type="term" value="F:hydrolase activity"/>
    <property type="evidence" value="ECO:0007669"/>
    <property type="project" value="UniProtKB-KW"/>
</dbReference>
<dbReference type="PANTHER" id="PTHR43344:SF13">
    <property type="entry name" value="PHOSPHATASE RV3661-RELATED"/>
    <property type="match status" value="1"/>
</dbReference>
<gene>
    <name evidence="4" type="ORF">MNBD_GAMMA20-450</name>
</gene>
<dbReference type="InterPro" id="IPR036412">
    <property type="entry name" value="HAD-like_sf"/>
</dbReference>